<evidence type="ECO:0000313" key="3">
    <source>
        <dbReference type="Proteomes" id="UP000249890"/>
    </source>
</evidence>
<feature type="chain" id="PRO_5016395166" evidence="1">
    <location>
        <begin position="26"/>
        <end position="86"/>
    </location>
</feature>
<gene>
    <name evidence="2" type="ORF">B9T62_31570</name>
</gene>
<feature type="signal peptide" evidence="1">
    <location>
        <begin position="1"/>
        <end position="25"/>
    </location>
</feature>
<keyword evidence="1" id="KW-0732">Signal</keyword>
<sequence length="86" mass="9905">MLQKRLVTVLLAAVLSVFTPNQVLAVGSVNRPQEKDQLPCEVIRDAFLWTLFKPIREVLTQYNDERQFMVDTPSRSITCILTNQKQ</sequence>
<evidence type="ECO:0000256" key="1">
    <source>
        <dbReference type="SAM" id="SignalP"/>
    </source>
</evidence>
<protein>
    <submittedName>
        <fullName evidence="2">Uncharacterized protein</fullName>
    </submittedName>
</protein>
<proteinExistence type="predicted"/>
<name>A0A2Z2KGD5_9BACL</name>
<dbReference type="EMBL" id="CP021780">
    <property type="protein sequence ID" value="ASA24897.1"/>
    <property type="molecule type" value="Genomic_DNA"/>
</dbReference>
<dbReference type="KEGG" id="pdh:B9T62_31570"/>
<reference evidence="2 3" key="1">
    <citation type="submission" date="2017-06" db="EMBL/GenBank/DDBJ databases">
        <title>Complete genome sequence of Paenibacillus donghaensis KCTC 13049T isolated from East Sea sediment, South Korea.</title>
        <authorList>
            <person name="Jung B.K."/>
            <person name="Hong S.-J."/>
            <person name="Shin J.-H."/>
        </authorList>
    </citation>
    <scope>NUCLEOTIDE SEQUENCE [LARGE SCALE GENOMIC DNA]</scope>
    <source>
        <strain evidence="2 3">KCTC 13049</strain>
    </source>
</reference>
<dbReference type="Proteomes" id="UP000249890">
    <property type="component" value="Chromosome"/>
</dbReference>
<evidence type="ECO:0000313" key="2">
    <source>
        <dbReference type="EMBL" id="ASA24897.1"/>
    </source>
</evidence>
<keyword evidence="3" id="KW-1185">Reference proteome</keyword>
<dbReference type="OrthoDB" id="1937736at2"/>
<dbReference type="RefSeq" id="WP_087918866.1">
    <property type="nucleotide sequence ID" value="NZ_CP021780.1"/>
</dbReference>
<organism evidence="2 3">
    <name type="scientific">Paenibacillus donghaensis</name>
    <dbReference type="NCBI Taxonomy" id="414771"/>
    <lineage>
        <taxon>Bacteria</taxon>
        <taxon>Bacillati</taxon>
        <taxon>Bacillota</taxon>
        <taxon>Bacilli</taxon>
        <taxon>Bacillales</taxon>
        <taxon>Paenibacillaceae</taxon>
        <taxon>Paenibacillus</taxon>
    </lineage>
</organism>
<dbReference type="AlphaFoldDB" id="A0A2Z2KGD5"/>
<accession>A0A2Z2KGD5</accession>